<dbReference type="Gene3D" id="3.40.50.150">
    <property type="entry name" value="Vaccinia Virus protein VP39"/>
    <property type="match status" value="1"/>
</dbReference>
<gene>
    <name evidence="4" type="ORF">GCM10010990_07120</name>
</gene>
<dbReference type="AlphaFoldDB" id="A0A916YTA8"/>
<reference evidence="4" key="1">
    <citation type="journal article" date="2014" name="Int. J. Syst. Evol. Microbiol.">
        <title>Complete genome sequence of Corynebacterium casei LMG S-19264T (=DSM 44701T), isolated from a smear-ripened cheese.</title>
        <authorList>
            <consortium name="US DOE Joint Genome Institute (JGI-PGF)"/>
            <person name="Walter F."/>
            <person name="Albersmeier A."/>
            <person name="Kalinowski J."/>
            <person name="Ruckert C."/>
        </authorList>
    </citation>
    <scope>NUCLEOTIDE SEQUENCE</scope>
    <source>
        <strain evidence="4">CGMCC 1.15360</strain>
    </source>
</reference>
<dbReference type="Pfam" id="PF01135">
    <property type="entry name" value="PCMT"/>
    <property type="match status" value="1"/>
</dbReference>
<dbReference type="Proteomes" id="UP000612349">
    <property type="component" value="Unassembled WGS sequence"/>
</dbReference>
<evidence type="ECO:0000313" key="5">
    <source>
        <dbReference type="Proteomes" id="UP000612349"/>
    </source>
</evidence>
<dbReference type="GO" id="GO:0005737">
    <property type="term" value="C:cytoplasm"/>
    <property type="evidence" value="ECO:0007669"/>
    <property type="project" value="TreeGrafter"/>
</dbReference>
<dbReference type="InterPro" id="IPR029063">
    <property type="entry name" value="SAM-dependent_MTases_sf"/>
</dbReference>
<comment type="caution">
    <text evidence="4">The sequence shown here is derived from an EMBL/GenBank/DDBJ whole genome shotgun (WGS) entry which is preliminary data.</text>
</comment>
<name>A0A916YTA8_9SPHN</name>
<dbReference type="PANTHER" id="PTHR11579:SF18">
    <property type="entry name" value="PROTEIN-L-ISOASPARTATE O-METHYLTRANSFERASE"/>
    <property type="match status" value="1"/>
</dbReference>
<proteinExistence type="inferred from homology"/>
<protein>
    <recommendedName>
        <fullName evidence="2">Protein-L-isoaspartate O-methyltransferase</fullName>
    </recommendedName>
    <alternativeName>
        <fullName evidence="3">Protein L-isoaspartyl methyltransferase</fullName>
    </alternativeName>
</protein>
<accession>A0A916YTA8</accession>
<sequence>MASAPISQPENAAELAPAFAPARKAMIDSQLRPSGITDAQVLAAMATTPREHYVAAGQQDVAYMDRSLPLGEGRAISSPYAQAVLLQTARPEETDKALLIGGATGYLAALLGPMVGSLDVVESDARLAGTPGSKVGDWHDGALTAGWKKAGPYDLIVIDGAIEELPKAIASQLAPEGRLVTGIVERGVTRLALGRKSGDGVALQPLAETGMPVLSDFAKPKSWSF</sequence>
<keyword evidence="5" id="KW-1185">Reference proteome</keyword>
<dbReference type="EMBL" id="BMIP01000001">
    <property type="protein sequence ID" value="GGD60277.1"/>
    <property type="molecule type" value="Genomic_DNA"/>
</dbReference>
<dbReference type="PANTHER" id="PTHR11579">
    <property type="entry name" value="PROTEIN-L-ISOASPARTATE O-METHYLTRANSFERASE"/>
    <property type="match status" value="1"/>
</dbReference>
<evidence type="ECO:0000256" key="2">
    <source>
        <dbReference type="ARBA" id="ARBA00013346"/>
    </source>
</evidence>
<dbReference type="RefSeq" id="WP_229665235.1">
    <property type="nucleotide sequence ID" value="NZ_BMIP01000001.1"/>
</dbReference>
<reference evidence="4" key="2">
    <citation type="submission" date="2020-09" db="EMBL/GenBank/DDBJ databases">
        <authorList>
            <person name="Sun Q."/>
            <person name="Zhou Y."/>
        </authorList>
    </citation>
    <scope>NUCLEOTIDE SEQUENCE</scope>
    <source>
        <strain evidence="4">CGMCC 1.15360</strain>
    </source>
</reference>
<evidence type="ECO:0000313" key="4">
    <source>
        <dbReference type="EMBL" id="GGD60277.1"/>
    </source>
</evidence>
<comment type="similarity">
    <text evidence="1">Belongs to the methyltransferase superfamily. L-isoaspartyl/D-aspartyl protein methyltransferase family.</text>
</comment>
<evidence type="ECO:0000256" key="3">
    <source>
        <dbReference type="ARBA" id="ARBA00030757"/>
    </source>
</evidence>
<evidence type="ECO:0000256" key="1">
    <source>
        <dbReference type="ARBA" id="ARBA00005369"/>
    </source>
</evidence>
<dbReference type="InterPro" id="IPR000682">
    <property type="entry name" value="PCMT"/>
</dbReference>
<dbReference type="GO" id="GO:0004719">
    <property type="term" value="F:protein-L-isoaspartate (D-aspartate) O-methyltransferase activity"/>
    <property type="evidence" value="ECO:0007669"/>
    <property type="project" value="InterPro"/>
</dbReference>
<organism evidence="4 5">
    <name type="scientific">Croceicoccus mobilis</name>
    <dbReference type="NCBI Taxonomy" id="1703339"/>
    <lineage>
        <taxon>Bacteria</taxon>
        <taxon>Pseudomonadati</taxon>
        <taxon>Pseudomonadota</taxon>
        <taxon>Alphaproteobacteria</taxon>
        <taxon>Sphingomonadales</taxon>
        <taxon>Erythrobacteraceae</taxon>
        <taxon>Croceicoccus</taxon>
    </lineage>
</organism>
<dbReference type="SUPFAM" id="SSF53335">
    <property type="entry name" value="S-adenosyl-L-methionine-dependent methyltransferases"/>
    <property type="match status" value="1"/>
</dbReference>